<keyword evidence="2" id="KW-1185">Reference proteome</keyword>
<sequence>MNRDRAVLSPLPTESMPAPSATATESRETAPLSHRRGDNRFRFARRLALLQCIWSQSRVRFNRCIARVTTINLCGAKNVVLGFVASSASAPSVASTVSSSQR</sequence>
<protein>
    <submittedName>
        <fullName evidence="3">Uncharacterized protein</fullName>
    </submittedName>
</protein>
<dbReference type="WBParaSite" id="PSAMB.scaffold601size46076.g7354.t1">
    <property type="protein sequence ID" value="PSAMB.scaffold601size46076.g7354.t1"/>
    <property type="gene ID" value="PSAMB.scaffold601size46076.g7354"/>
</dbReference>
<evidence type="ECO:0000313" key="3">
    <source>
        <dbReference type="WBParaSite" id="PSAMB.scaffold601size46076.g7354.t1"/>
    </source>
</evidence>
<reference evidence="3" key="1">
    <citation type="submission" date="2022-11" db="UniProtKB">
        <authorList>
            <consortium name="WormBaseParasite"/>
        </authorList>
    </citation>
    <scope>IDENTIFICATION</scope>
</reference>
<organism evidence="2 3">
    <name type="scientific">Plectus sambesii</name>
    <dbReference type="NCBI Taxonomy" id="2011161"/>
    <lineage>
        <taxon>Eukaryota</taxon>
        <taxon>Metazoa</taxon>
        <taxon>Ecdysozoa</taxon>
        <taxon>Nematoda</taxon>
        <taxon>Chromadorea</taxon>
        <taxon>Plectida</taxon>
        <taxon>Plectina</taxon>
        <taxon>Plectoidea</taxon>
        <taxon>Plectidae</taxon>
        <taxon>Plectus</taxon>
    </lineage>
</organism>
<name>A0A914WZK1_9BILA</name>
<feature type="region of interest" description="Disordered" evidence="1">
    <location>
        <begin position="1"/>
        <end position="35"/>
    </location>
</feature>
<dbReference type="AlphaFoldDB" id="A0A914WZK1"/>
<dbReference type="Proteomes" id="UP000887566">
    <property type="component" value="Unplaced"/>
</dbReference>
<proteinExistence type="predicted"/>
<evidence type="ECO:0000256" key="1">
    <source>
        <dbReference type="SAM" id="MobiDB-lite"/>
    </source>
</evidence>
<evidence type="ECO:0000313" key="2">
    <source>
        <dbReference type="Proteomes" id="UP000887566"/>
    </source>
</evidence>
<accession>A0A914WZK1</accession>